<accession>A0ABV4BHF2</accession>
<evidence type="ECO:0000256" key="12">
    <source>
        <dbReference type="ARBA" id="ARBA00023244"/>
    </source>
</evidence>
<keyword evidence="7 15" id="KW-0949">S-adenosyl-L-methionine</keyword>
<dbReference type="InterPro" id="IPR010723">
    <property type="entry name" value="HemN_C"/>
</dbReference>
<dbReference type="PIRSF" id="PIRSF000167">
    <property type="entry name" value="HemN"/>
    <property type="match status" value="1"/>
</dbReference>
<dbReference type="InterPro" id="IPR007197">
    <property type="entry name" value="rSAM"/>
</dbReference>
<dbReference type="InterPro" id="IPR006638">
    <property type="entry name" value="Elp3/MiaA/NifB-like_rSAM"/>
</dbReference>
<evidence type="ECO:0000256" key="3">
    <source>
        <dbReference type="ARBA" id="ARBA00005493"/>
    </source>
</evidence>
<dbReference type="InterPro" id="IPR004558">
    <property type="entry name" value="Coprogen_oxidase_HemN"/>
</dbReference>
<evidence type="ECO:0000256" key="1">
    <source>
        <dbReference type="ARBA" id="ARBA00004496"/>
    </source>
</evidence>
<dbReference type="PROSITE" id="PS51918">
    <property type="entry name" value="RADICAL_SAM"/>
    <property type="match status" value="1"/>
</dbReference>
<dbReference type="EMBL" id="JBDKXB010000035">
    <property type="protein sequence ID" value="MEY6433967.1"/>
    <property type="molecule type" value="Genomic_DNA"/>
</dbReference>
<keyword evidence="8 15" id="KW-0479">Metal-binding</keyword>
<dbReference type="Gene3D" id="3.80.30.20">
    <property type="entry name" value="tm_1862 like domain"/>
    <property type="match status" value="1"/>
</dbReference>
<dbReference type="CDD" id="cd01335">
    <property type="entry name" value="Radical_SAM"/>
    <property type="match status" value="1"/>
</dbReference>
<dbReference type="SFLD" id="SFLDS00029">
    <property type="entry name" value="Radical_SAM"/>
    <property type="match status" value="1"/>
</dbReference>
<keyword evidence="6 15" id="KW-0963">Cytoplasm</keyword>
<keyword evidence="12 15" id="KW-0627">Porphyrin biosynthesis</keyword>
<dbReference type="GO" id="GO:0051989">
    <property type="term" value="F:coproporphyrinogen dehydrogenase activity"/>
    <property type="evidence" value="ECO:0007669"/>
    <property type="project" value="UniProtKB-EC"/>
</dbReference>
<dbReference type="Pfam" id="PF04055">
    <property type="entry name" value="Radical_SAM"/>
    <property type="match status" value="1"/>
</dbReference>
<dbReference type="Pfam" id="PF06969">
    <property type="entry name" value="HemN_C"/>
    <property type="match status" value="1"/>
</dbReference>
<keyword evidence="11 15" id="KW-0411">Iron-sulfur</keyword>
<dbReference type="SFLD" id="SFLDG01065">
    <property type="entry name" value="anaerobic_coproporphyrinogen-I"/>
    <property type="match status" value="1"/>
</dbReference>
<evidence type="ECO:0000259" key="16">
    <source>
        <dbReference type="PROSITE" id="PS51918"/>
    </source>
</evidence>
<dbReference type="InterPro" id="IPR058240">
    <property type="entry name" value="rSAM_sf"/>
</dbReference>
<reference evidence="17 18" key="1">
    <citation type="submission" date="2024-05" db="EMBL/GenBank/DDBJ databases">
        <title>Genome Sequence and Characterization of the New Strain Purple Sulfur Bacterium of Genus Thioalkalicoccus.</title>
        <authorList>
            <person name="Bryantseva I.A."/>
            <person name="Kyndt J.A."/>
            <person name="Imhoff J.F."/>
        </authorList>
    </citation>
    <scope>NUCLEOTIDE SEQUENCE [LARGE SCALE GENOMIC DNA]</scope>
    <source>
        <strain evidence="17 18">Um2</strain>
    </source>
</reference>
<name>A0ABV4BHF2_9GAMM</name>
<gene>
    <name evidence="17" type="primary">hemN</name>
    <name evidence="17" type="ORF">ABC977_16300</name>
</gene>
<dbReference type="NCBIfam" id="TIGR00538">
    <property type="entry name" value="hemN"/>
    <property type="match status" value="1"/>
</dbReference>
<evidence type="ECO:0000256" key="14">
    <source>
        <dbReference type="ARBA" id="ARBA00048321"/>
    </source>
</evidence>
<evidence type="ECO:0000256" key="11">
    <source>
        <dbReference type="ARBA" id="ARBA00023014"/>
    </source>
</evidence>
<keyword evidence="9 15" id="KW-0560">Oxidoreductase</keyword>
<dbReference type="EC" id="1.3.98.3" evidence="15"/>
<keyword evidence="18" id="KW-1185">Reference proteome</keyword>
<comment type="function">
    <text evidence="13">Involved in the heme biosynthesis. Catalyzes the anaerobic oxidative decarboxylation of propionate groups of rings A and B of coproporphyrinogen III to yield the vinyl groups in protoporphyrinogen IX.</text>
</comment>
<dbReference type="SMART" id="SM00729">
    <property type="entry name" value="Elp3"/>
    <property type="match status" value="1"/>
</dbReference>
<evidence type="ECO:0000256" key="8">
    <source>
        <dbReference type="ARBA" id="ARBA00022723"/>
    </source>
</evidence>
<evidence type="ECO:0000256" key="5">
    <source>
        <dbReference type="ARBA" id="ARBA00022485"/>
    </source>
</evidence>
<keyword evidence="5 15" id="KW-0004">4Fe-4S</keyword>
<comment type="caution">
    <text evidence="17">The sequence shown here is derived from an EMBL/GenBank/DDBJ whole genome shotgun (WGS) entry which is preliminary data.</text>
</comment>
<dbReference type="InterPro" id="IPR034505">
    <property type="entry name" value="Coproporphyrinogen-III_oxidase"/>
</dbReference>
<comment type="pathway">
    <text evidence="2 15">Porphyrin-containing compound metabolism; protoporphyrin-IX biosynthesis; protoporphyrinogen-IX from coproporphyrinogen-III (AdoMet route): step 1/1.</text>
</comment>
<keyword evidence="10 15" id="KW-0408">Iron</keyword>
<dbReference type="PANTHER" id="PTHR13932:SF6">
    <property type="entry name" value="OXYGEN-INDEPENDENT COPROPORPHYRINOGEN III OXIDASE"/>
    <property type="match status" value="1"/>
</dbReference>
<evidence type="ECO:0000313" key="18">
    <source>
        <dbReference type="Proteomes" id="UP001564408"/>
    </source>
</evidence>
<organism evidence="17 18">
    <name type="scientific">Thioalkalicoccus limnaeus</name>
    <dbReference type="NCBI Taxonomy" id="120681"/>
    <lineage>
        <taxon>Bacteria</taxon>
        <taxon>Pseudomonadati</taxon>
        <taxon>Pseudomonadota</taxon>
        <taxon>Gammaproteobacteria</taxon>
        <taxon>Chromatiales</taxon>
        <taxon>Chromatiaceae</taxon>
        <taxon>Thioalkalicoccus</taxon>
    </lineage>
</organism>
<dbReference type="SFLD" id="SFLDG01082">
    <property type="entry name" value="B12-binding_domain_containing"/>
    <property type="match status" value="1"/>
</dbReference>
<proteinExistence type="inferred from homology"/>
<dbReference type="InterPro" id="IPR023404">
    <property type="entry name" value="rSAM_horseshoe"/>
</dbReference>
<dbReference type="Proteomes" id="UP001564408">
    <property type="component" value="Unassembled WGS sequence"/>
</dbReference>
<feature type="domain" description="Radical SAM core" evidence="16">
    <location>
        <begin position="48"/>
        <end position="280"/>
    </location>
</feature>
<comment type="similarity">
    <text evidence="3 15">Belongs to the anaerobic coproporphyrinogen-III oxidase family.</text>
</comment>
<comment type="subcellular location">
    <subcellularLocation>
        <location evidence="1 15">Cytoplasm</location>
    </subcellularLocation>
</comment>
<sequence>MNPALSAEPRLRPSEQSWRNITVLPRPDRLSPTVRLTDYVDALDRLGQSPDEAISIYIHLPFCAVRCLYCGCNTTITHSSERIDRYLDHLAQEMDLVVQRIGSDRDLLQLHFGGGTPNYLNDSQLVRLMEMVSQRFRILGETDSSIECHPRRASAGQLSLLRGLGFRRISFGVQDLQPEVQRAIGRVQSLEMVEDVYGMARDAGFEYINLDLIYGLPEQTLDSFGATLDAVIGLGPDRVSCYPYTHTPDLHPHQHAIDAARLPSSLDRLAFFHRAVDRFAESGYTWIGLDTFVLDTDELAIAQEEARLHLNGIGYTPAPTRHLMSFGLGGVTETGSLLVNSPCSMKDWQDAIGQRRLPMAQGRRLDPAQQQRREAIIGLICNLEIPIDLAALGLPKEFARVAQYAKDGLVQIDGDRLSLTDRGRYFVHALCIDPQRHLRSDEALWPLLRNL</sequence>
<dbReference type="SUPFAM" id="SSF102114">
    <property type="entry name" value="Radical SAM enzymes"/>
    <property type="match status" value="1"/>
</dbReference>
<evidence type="ECO:0000313" key="17">
    <source>
        <dbReference type="EMBL" id="MEY6433967.1"/>
    </source>
</evidence>
<protein>
    <recommendedName>
        <fullName evidence="15">Coproporphyrinogen-III oxidase</fullName>
        <ecNumber evidence="15">1.3.98.3</ecNumber>
    </recommendedName>
</protein>
<comment type="cofactor">
    <cofactor evidence="15">
        <name>[4Fe-4S] cluster</name>
        <dbReference type="ChEBI" id="CHEBI:49883"/>
    </cofactor>
    <text evidence="15">Binds 1 [4Fe-4S] cluster. The cluster is coordinated with 3 cysteines and an exchangeable S-adenosyl-L-methionine.</text>
</comment>
<evidence type="ECO:0000256" key="13">
    <source>
        <dbReference type="ARBA" id="ARBA00024295"/>
    </source>
</evidence>
<comment type="catalytic activity">
    <reaction evidence="14 15">
        <text>coproporphyrinogen III + 2 S-adenosyl-L-methionine = protoporphyrinogen IX + 2 5'-deoxyadenosine + 2 L-methionine + 2 CO2</text>
        <dbReference type="Rhea" id="RHEA:15425"/>
        <dbReference type="ChEBI" id="CHEBI:16526"/>
        <dbReference type="ChEBI" id="CHEBI:17319"/>
        <dbReference type="ChEBI" id="CHEBI:57307"/>
        <dbReference type="ChEBI" id="CHEBI:57309"/>
        <dbReference type="ChEBI" id="CHEBI:57844"/>
        <dbReference type="ChEBI" id="CHEBI:59789"/>
        <dbReference type="EC" id="1.3.98.3"/>
    </reaction>
</comment>
<dbReference type="RefSeq" id="WP_369668353.1">
    <property type="nucleotide sequence ID" value="NZ_JBDKXB010000035.1"/>
</dbReference>
<evidence type="ECO:0000256" key="4">
    <source>
        <dbReference type="ARBA" id="ARBA00011245"/>
    </source>
</evidence>
<evidence type="ECO:0000256" key="7">
    <source>
        <dbReference type="ARBA" id="ARBA00022691"/>
    </source>
</evidence>
<evidence type="ECO:0000256" key="10">
    <source>
        <dbReference type="ARBA" id="ARBA00023004"/>
    </source>
</evidence>
<dbReference type="PANTHER" id="PTHR13932">
    <property type="entry name" value="COPROPORPHYRINIGEN III OXIDASE"/>
    <property type="match status" value="1"/>
</dbReference>
<dbReference type="Gene3D" id="1.10.10.920">
    <property type="match status" value="1"/>
</dbReference>
<comment type="subunit">
    <text evidence="4">Monomer.</text>
</comment>
<evidence type="ECO:0000256" key="9">
    <source>
        <dbReference type="ARBA" id="ARBA00023002"/>
    </source>
</evidence>
<evidence type="ECO:0000256" key="15">
    <source>
        <dbReference type="PIRNR" id="PIRNR000167"/>
    </source>
</evidence>
<evidence type="ECO:0000256" key="6">
    <source>
        <dbReference type="ARBA" id="ARBA00022490"/>
    </source>
</evidence>
<evidence type="ECO:0000256" key="2">
    <source>
        <dbReference type="ARBA" id="ARBA00004785"/>
    </source>
</evidence>